<evidence type="ECO:0000256" key="1">
    <source>
        <dbReference type="ARBA" id="ARBA00008226"/>
    </source>
</evidence>
<keyword evidence="11 13" id="KW-0030">Aminoacyl-tRNA synthetase</keyword>
<dbReference type="Pfam" id="PF07973">
    <property type="entry name" value="tRNA_SAD"/>
    <property type="match status" value="1"/>
</dbReference>
<keyword evidence="9 13" id="KW-0694">RNA-binding</keyword>
<dbReference type="InterPro" id="IPR002314">
    <property type="entry name" value="aa-tRNA-synt_IIb"/>
</dbReference>
<dbReference type="InterPro" id="IPR012675">
    <property type="entry name" value="Beta-grasp_dom_sf"/>
</dbReference>
<evidence type="ECO:0000256" key="13">
    <source>
        <dbReference type="HAMAP-Rule" id="MF_00184"/>
    </source>
</evidence>
<keyword evidence="6 13" id="KW-0547">Nucleotide-binding</keyword>
<comment type="subunit">
    <text evidence="13">Homodimer.</text>
</comment>
<dbReference type="CDD" id="cd01667">
    <property type="entry name" value="TGS_ThrRS"/>
    <property type="match status" value="1"/>
</dbReference>
<feature type="binding site" evidence="13">
    <location>
        <position position="443"/>
    </location>
    <ligand>
        <name>Zn(2+)</name>
        <dbReference type="ChEBI" id="CHEBI:29105"/>
        <note>catalytic</note>
    </ligand>
</feature>
<evidence type="ECO:0000256" key="7">
    <source>
        <dbReference type="ARBA" id="ARBA00022833"/>
    </source>
</evidence>
<dbReference type="GO" id="GO:0004829">
    <property type="term" value="F:threonine-tRNA ligase activity"/>
    <property type="evidence" value="ECO:0007669"/>
    <property type="project" value="UniProtKB-UniRule"/>
</dbReference>
<evidence type="ECO:0000256" key="10">
    <source>
        <dbReference type="ARBA" id="ARBA00022917"/>
    </source>
</evidence>
<evidence type="ECO:0000256" key="9">
    <source>
        <dbReference type="ARBA" id="ARBA00022884"/>
    </source>
</evidence>
<dbReference type="NCBIfam" id="TIGR00418">
    <property type="entry name" value="thrS"/>
    <property type="match status" value="1"/>
</dbReference>
<reference evidence="16 17" key="1">
    <citation type="submission" date="2016-10" db="EMBL/GenBank/DDBJ databases">
        <authorList>
            <person name="de Groot N.N."/>
        </authorList>
    </citation>
    <scope>NUCLEOTIDE SEQUENCE [LARGE SCALE GENOMIC DNA]</scope>
    <source>
        <strain evidence="16 17">Nl18</strain>
    </source>
</reference>
<comment type="cofactor">
    <cofactor evidence="13">
        <name>Zn(2+)</name>
        <dbReference type="ChEBI" id="CHEBI:29105"/>
    </cofactor>
    <text evidence="13">Binds 1 zinc ion per subunit.</text>
</comment>
<keyword evidence="3 13" id="KW-0820">tRNA-binding</keyword>
<dbReference type="SUPFAM" id="SSF81271">
    <property type="entry name" value="TGS-like"/>
    <property type="match status" value="1"/>
</dbReference>
<dbReference type="FunFam" id="3.40.50.800:FF:000001">
    <property type="entry name" value="Threonine--tRNA ligase"/>
    <property type="match status" value="1"/>
</dbReference>
<protein>
    <recommendedName>
        <fullName evidence="13">Threonine--tRNA ligase</fullName>
        <ecNumber evidence="13">6.1.1.3</ecNumber>
    </recommendedName>
    <alternativeName>
        <fullName evidence="13">Threonyl-tRNA synthetase</fullName>
        <shortName evidence="13">ThrRS</shortName>
    </alternativeName>
</protein>
<dbReference type="Gene3D" id="3.30.54.20">
    <property type="match status" value="1"/>
</dbReference>
<evidence type="ECO:0000256" key="11">
    <source>
        <dbReference type="ARBA" id="ARBA00023146"/>
    </source>
</evidence>
<dbReference type="InterPro" id="IPR045864">
    <property type="entry name" value="aa-tRNA-synth_II/BPL/LPL"/>
</dbReference>
<dbReference type="PANTHER" id="PTHR11451">
    <property type="entry name" value="THREONINE-TRNA LIGASE"/>
    <property type="match status" value="1"/>
</dbReference>
<comment type="similarity">
    <text evidence="1 13">Belongs to the class-II aminoacyl-tRNA synthetase family.</text>
</comment>
<keyword evidence="5 13" id="KW-0479">Metal-binding</keyword>
<dbReference type="GO" id="GO:0006435">
    <property type="term" value="P:threonyl-tRNA aminoacylation"/>
    <property type="evidence" value="ECO:0007669"/>
    <property type="project" value="UniProtKB-UniRule"/>
</dbReference>
<dbReference type="SUPFAM" id="SSF55186">
    <property type="entry name" value="ThrRS/AlaRS common domain"/>
    <property type="match status" value="1"/>
</dbReference>
<dbReference type="SUPFAM" id="SSF52954">
    <property type="entry name" value="Class II aaRS ABD-related"/>
    <property type="match status" value="1"/>
</dbReference>
<feature type="binding site" evidence="13">
    <location>
        <position position="392"/>
    </location>
    <ligand>
        <name>Zn(2+)</name>
        <dbReference type="ChEBI" id="CHEBI:29105"/>
        <note>catalytic</note>
    </ligand>
</feature>
<dbReference type="InterPro" id="IPR004095">
    <property type="entry name" value="TGS"/>
</dbReference>
<feature type="region of interest" description="Catalytic" evidence="13">
    <location>
        <begin position="301"/>
        <end position="592"/>
    </location>
</feature>
<keyword evidence="7 13" id="KW-0862">Zinc</keyword>
<dbReference type="FunFam" id="3.30.54.20:FF:000002">
    <property type="entry name" value="Threonine--tRNA ligase"/>
    <property type="match status" value="1"/>
</dbReference>
<dbReference type="InterPro" id="IPR018163">
    <property type="entry name" value="Thr/Ala-tRNA-synth_IIc_edit"/>
</dbReference>
<comment type="subcellular location">
    <subcellularLocation>
        <location evidence="13">Cytoplasm</location>
    </subcellularLocation>
</comment>
<evidence type="ECO:0000256" key="8">
    <source>
        <dbReference type="ARBA" id="ARBA00022840"/>
    </source>
</evidence>
<evidence type="ECO:0000256" key="3">
    <source>
        <dbReference type="ARBA" id="ARBA00022555"/>
    </source>
</evidence>
<dbReference type="Pfam" id="PF03129">
    <property type="entry name" value="HGTP_anticodon"/>
    <property type="match status" value="1"/>
</dbReference>
<dbReference type="FunFam" id="3.30.980.10:FF:000005">
    <property type="entry name" value="Threonyl-tRNA synthetase, mitochondrial"/>
    <property type="match status" value="1"/>
</dbReference>
<dbReference type="InterPro" id="IPR036621">
    <property type="entry name" value="Anticodon-bd_dom_sf"/>
</dbReference>
<dbReference type="InterPro" id="IPR012676">
    <property type="entry name" value="TGS-like"/>
</dbReference>
<dbReference type="Gene3D" id="3.30.930.10">
    <property type="entry name" value="Bira Bifunctional Protein, Domain 2"/>
    <property type="match status" value="1"/>
</dbReference>
<dbReference type="CDD" id="cd00860">
    <property type="entry name" value="ThrRS_anticodon"/>
    <property type="match status" value="1"/>
</dbReference>
<dbReference type="AlphaFoldDB" id="A0A1H8D498"/>
<evidence type="ECO:0000313" key="16">
    <source>
        <dbReference type="EMBL" id="SEN01995.1"/>
    </source>
</evidence>
<sequence>MMHCPRIPFSVRLEVFAKSSLAPTTKPLFPARRRPTPLRAAESCKIRIFSQSYLSKGEAVAVVRLPDGSKRVYEHPVTVGEVAASIGAGLARAALAGKVNGKLVDLSARIENDSDVAIITEKDAEGLEIIRHSSAHLLAHAVKELFPEAQVTIGPVIEDGFYYDFSYKRPFTPEDLAAIEKRMAEISVRNLKVERQVWDRSEAINFFKNQGEHYKAQIIEAIPGDEDVSLYSQGNFTDLCRGPHVPATSRLKVFKLMKLAGAYWRGDSHNEMLQRIYGTAWTNKDDQNAYLRRLEEAEKRDHRKLGKQLGLFHLQEEAPGMVFWHPKGWVVWQQVEQYMRDIFRNNGYLEIRTPSVLDKGLWERSGHWENFRENMFVTQAEDREFSVKPMNCPGHVQVFKQGLKSYRDLPLRLAEFGSCHRNEPSGALHGIMRVRAFTQDDAHIFCTESQVQDEAVQFIDLLQKVYNDFGFNDILVKLSTRPAKRVGSEEQWDKAEEALRSALNHKNPIWELQPGEGAFYGPKIEFSLKDSIGRIWQCGTLQLDFSMPERLGAEFVAEDNSRQIPVMLHRAILGSLERFIGILIENHAGALPLWLSPDHAVVLNISEGQADYAREVTEELRRAGIRAYADLRNEKITYKIREHSLQKLPYQIIVGDKEVAAQRVAVRTRTGSDLGQMTLPALVDRLEEEIRTRAGAA</sequence>
<feature type="binding site" evidence="13">
    <location>
        <position position="569"/>
    </location>
    <ligand>
        <name>Zn(2+)</name>
        <dbReference type="ChEBI" id="CHEBI:29105"/>
        <note>catalytic</note>
    </ligand>
</feature>
<keyword evidence="16" id="KW-0378">Hydrolase</keyword>
<comment type="catalytic activity">
    <reaction evidence="12 13">
        <text>tRNA(Thr) + L-threonine + ATP = L-threonyl-tRNA(Thr) + AMP + diphosphate + H(+)</text>
        <dbReference type="Rhea" id="RHEA:24624"/>
        <dbReference type="Rhea" id="RHEA-COMP:9670"/>
        <dbReference type="Rhea" id="RHEA-COMP:9704"/>
        <dbReference type="ChEBI" id="CHEBI:15378"/>
        <dbReference type="ChEBI" id="CHEBI:30616"/>
        <dbReference type="ChEBI" id="CHEBI:33019"/>
        <dbReference type="ChEBI" id="CHEBI:57926"/>
        <dbReference type="ChEBI" id="CHEBI:78442"/>
        <dbReference type="ChEBI" id="CHEBI:78534"/>
        <dbReference type="ChEBI" id="CHEBI:456215"/>
        <dbReference type="EC" id="6.1.1.3"/>
    </reaction>
</comment>
<dbReference type="CDD" id="cd00771">
    <property type="entry name" value="ThrRS_core"/>
    <property type="match status" value="1"/>
</dbReference>
<dbReference type="PROSITE" id="PS50862">
    <property type="entry name" value="AA_TRNA_LIGASE_II"/>
    <property type="match status" value="1"/>
</dbReference>
<evidence type="ECO:0000256" key="4">
    <source>
        <dbReference type="ARBA" id="ARBA00022598"/>
    </source>
</evidence>
<dbReference type="Pfam" id="PF00587">
    <property type="entry name" value="tRNA-synt_2b"/>
    <property type="match status" value="1"/>
</dbReference>
<dbReference type="PROSITE" id="PS51880">
    <property type="entry name" value="TGS"/>
    <property type="match status" value="1"/>
</dbReference>
<feature type="domain" description="Aminoacyl-transfer RNA synthetases class-II family profile" evidence="14">
    <location>
        <begin position="301"/>
        <end position="592"/>
    </location>
</feature>
<evidence type="ECO:0000256" key="12">
    <source>
        <dbReference type="ARBA" id="ARBA00049515"/>
    </source>
</evidence>
<evidence type="ECO:0000256" key="2">
    <source>
        <dbReference type="ARBA" id="ARBA00022490"/>
    </source>
</evidence>
<dbReference type="EC" id="6.1.1.3" evidence="13"/>
<dbReference type="Gene3D" id="3.40.50.800">
    <property type="entry name" value="Anticodon-binding domain"/>
    <property type="match status" value="1"/>
</dbReference>
<dbReference type="FunFam" id="3.10.20.30:FF:000005">
    <property type="entry name" value="Threonine--tRNA ligase"/>
    <property type="match status" value="1"/>
</dbReference>
<dbReference type="SUPFAM" id="SSF55681">
    <property type="entry name" value="Class II aaRS and biotin synthetases"/>
    <property type="match status" value="1"/>
</dbReference>
<dbReference type="InterPro" id="IPR033728">
    <property type="entry name" value="ThrRS_core"/>
</dbReference>
<proteinExistence type="inferred from homology"/>
<dbReference type="SMART" id="SM00863">
    <property type="entry name" value="tRNA_SAD"/>
    <property type="match status" value="1"/>
</dbReference>
<dbReference type="InterPro" id="IPR002320">
    <property type="entry name" value="Thr-tRNA-ligase_IIa"/>
</dbReference>
<dbReference type="GO" id="GO:0005829">
    <property type="term" value="C:cytosol"/>
    <property type="evidence" value="ECO:0007669"/>
    <property type="project" value="TreeGrafter"/>
</dbReference>
<dbReference type="PRINTS" id="PR01047">
    <property type="entry name" value="TRNASYNTHTHR"/>
</dbReference>
<evidence type="ECO:0000256" key="6">
    <source>
        <dbReference type="ARBA" id="ARBA00022741"/>
    </source>
</evidence>
<evidence type="ECO:0000313" key="17">
    <source>
        <dbReference type="Proteomes" id="UP000183898"/>
    </source>
</evidence>
<gene>
    <name evidence="13" type="primary">thrS</name>
    <name evidence="16" type="ORF">SAMN05216404_102156</name>
</gene>
<dbReference type="Pfam" id="PF02824">
    <property type="entry name" value="TGS"/>
    <property type="match status" value="1"/>
</dbReference>
<dbReference type="InterPro" id="IPR004154">
    <property type="entry name" value="Anticodon-bd"/>
</dbReference>
<keyword evidence="2 13" id="KW-0963">Cytoplasm</keyword>
<dbReference type="InterPro" id="IPR047246">
    <property type="entry name" value="ThrRS_anticodon"/>
</dbReference>
<keyword evidence="10 13" id="KW-0648">Protein biosynthesis</keyword>
<keyword evidence="4 13" id="KW-0436">Ligase</keyword>
<dbReference type="HAMAP" id="MF_00184">
    <property type="entry name" value="Thr_tRNA_synth"/>
    <property type="match status" value="1"/>
</dbReference>
<dbReference type="Proteomes" id="UP000183898">
    <property type="component" value="Unassembled WGS sequence"/>
</dbReference>
<dbReference type="InterPro" id="IPR012947">
    <property type="entry name" value="tRNA_SAD"/>
</dbReference>
<dbReference type="FunFam" id="3.30.930.10:FF:000002">
    <property type="entry name" value="Threonine--tRNA ligase"/>
    <property type="match status" value="1"/>
</dbReference>
<evidence type="ECO:0000259" key="15">
    <source>
        <dbReference type="PROSITE" id="PS51880"/>
    </source>
</evidence>
<evidence type="ECO:0000256" key="5">
    <source>
        <dbReference type="ARBA" id="ARBA00022723"/>
    </source>
</evidence>
<dbReference type="GO" id="GO:0005524">
    <property type="term" value="F:ATP binding"/>
    <property type="evidence" value="ECO:0007669"/>
    <property type="project" value="UniProtKB-UniRule"/>
</dbReference>
<dbReference type="Gene3D" id="3.30.980.10">
    <property type="entry name" value="Threonyl-trna Synthetase, Chain A, domain 2"/>
    <property type="match status" value="1"/>
</dbReference>
<dbReference type="PANTHER" id="PTHR11451:SF44">
    <property type="entry name" value="THREONINE--TRNA LIGASE, CHLOROPLASTIC_MITOCHONDRIAL 2"/>
    <property type="match status" value="1"/>
</dbReference>
<dbReference type="GO" id="GO:0016787">
    <property type="term" value="F:hydrolase activity"/>
    <property type="evidence" value="ECO:0007669"/>
    <property type="project" value="UniProtKB-KW"/>
</dbReference>
<evidence type="ECO:0000259" key="14">
    <source>
        <dbReference type="PROSITE" id="PS50862"/>
    </source>
</evidence>
<feature type="domain" description="TGS" evidence="15">
    <location>
        <begin position="58"/>
        <end position="120"/>
    </location>
</feature>
<dbReference type="GO" id="GO:0046872">
    <property type="term" value="F:metal ion binding"/>
    <property type="evidence" value="ECO:0007669"/>
    <property type="project" value="UniProtKB-KW"/>
</dbReference>
<name>A0A1H8D498_9PROT</name>
<dbReference type="GO" id="GO:0000049">
    <property type="term" value="F:tRNA binding"/>
    <property type="evidence" value="ECO:0007669"/>
    <property type="project" value="UniProtKB-KW"/>
</dbReference>
<dbReference type="EMBL" id="FOCT01000002">
    <property type="protein sequence ID" value="SEN01995.1"/>
    <property type="molecule type" value="Genomic_DNA"/>
</dbReference>
<dbReference type="Gene3D" id="3.10.20.30">
    <property type="match status" value="1"/>
</dbReference>
<dbReference type="InterPro" id="IPR006195">
    <property type="entry name" value="aa-tRNA-synth_II"/>
</dbReference>
<organism evidence="16 17">
    <name type="scientific">Nitrosospira multiformis</name>
    <dbReference type="NCBI Taxonomy" id="1231"/>
    <lineage>
        <taxon>Bacteria</taxon>
        <taxon>Pseudomonadati</taxon>
        <taxon>Pseudomonadota</taxon>
        <taxon>Betaproteobacteria</taxon>
        <taxon>Nitrosomonadales</taxon>
        <taxon>Nitrosomonadaceae</taxon>
        <taxon>Nitrosospira</taxon>
    </lineage>
</organism>
<keyword evidence="8 13" id="KW-0067">ATP-binding</keyword>
<accession>A0A1H8D498</accession>